<feature type="region of interest" description="Disordered" evidence="1">
    <location>
        <begin position="53"/>
        <end position="94"/>
    </location>
</feature>
<gene>
    <name evidence="2" type="ORF">HJG59_008624</name>
</gene>
<dbReference type="Proteomes" id="UP000550707">
    <property type="component" value="Unassembled WGS sequence"/>
</dbReference>
<accession>A0A7J8F9F7</accession>
<feature type="compositionally biased region" description="Gly residues" evidence="1">
    <location>
        <begin position="133"/>
        <end position="145"/>
    </location>
</feature>
<feature type="region of interest" description="Disordered" evidence="1">
    <location>
        <begin position="126"/>
        <end position="145"/>
    </location>
</feature>
<organism evidence="2 3">
    <name type="scientific">Molossus molossus</name>
    <name type="common">Pallas' mastiff bat</name>
    <name type="synonym">Vespertilio molossus</name>
    <dbReference type="NCBI Taxonomy" id="27622"/>
    <lineage>
        <taxon>Eukaryota</taxon>
        <taxon>Metazoa</taxon>
        <taxon>Chordata</taxon>
        <taxon>Craniata</taxon>
        <taxon>Vertebrata</taxon>
        <taxon>Euteleostomi</taxon>
        <taxon>Mammalia</taxon>
        <taxon>Eutheria</taxon>
        <taxon>Laurasiatheria</taxon>
        <taxon>Chiroptera</taxon>
        <taxon>Yangochiroptera</taxon>
        <taxon>Molossidae</taxon>
        <taxon>Molossus</taxon>
    </lineage>
</organism>
<reference evidence="2 3" key="1">
    <citation type="journal article" date="2020" name="Nature">
        <title>Six reference-quality genomes reveal evolution of bat adaptations.</title>
        <authorList>
            <person name="Jebb D."/>
            <person name="Huang Z."/>
            <person name="Pippel M."/>
            <person name="Hughes G.M."/>
            <person name="Lavrichenko K."/>
            <person name="Devanna P."/>
            <person name="Winkler S."/>
            <person name="Jermiin L.S."/>
            <person name="Skirmuntt E.C."/>
            <person name="Katzourakis A."/>
            <person name="Burkitt-Gray L."/>
            <person name="Ray D.A."/>
            <person name="Sullivan K.A.M."/>
            <person name="Roscito J.G."/>
            <person name="Kirilenko B.M."/>
            <person name="Davalos L.M."/>
            <person name="Corthals A.P."/>
            <person name="Power M.L."/>
            <person name="Jones G."/>
            <person name="Ransome R.D."/>
            <person name="Dechmann D.K.N."/>
            <person name="Locatelli A.G."/>
            <person name="Puechmaille S.J."/>
            <person name="Fedrigo O."/>
            <person name="Jarvis E.D."/>
            <person name="Hiller M."/>
            <person name="Vernes S.C."/>
            <person name="Myers E.W."/>
            <person name="Teeling E.C."/>
        </authorList>
    </citation>
    <scope>NUCLEOTIDE SEQUENCE [LARGE SCALE GENOMIC DNA]</scope>
    <source>
        <strain evidence="2">MMolMol1</strain>
        <tissue evidence="2">Muscle</tissue>
    </source>
</reference>
<keyword evidence="3" id="KW-1185">Reference proteome</keyword>
<dbReference type="AlphaFoldDB" id="A0A7J8F9F7"/>
<dbReference type="EMBL" id="JACASF010000012">
    <property type="protein sequence ID" value="KAF6444333.1"/>
    <property type="molecule type" value="Genomic_DNA"/>
</dbReference>
<proteinExistence type="predicted"/>
<protein>
    <submittedName>
        <fullName evidence="2">Uncharacterized protein</fullName>
    </submittedName>
</protein>
<feature type="region of interest" description="Disordered" evidence="1">
    <location>
        <begin position="1"/>
        <end position="37"/>
    </location>
</feature>
<name>A0A7J8F9F7_MOLMO</name>
<feature type="compositionally biased region" description="Gly residues" evidence="1">
    <location>
        <begin position="58"/>
        <end position="74"/>
    </location>
</feature>
<sequence>MAPLEDQRPAPQQGRLPVPPRGPRGSEEDATGPDCGSLSFPRAVDYCASSLQGSSGLREGGSAGPSSSGPGGWPGLAEGPRAPAPRVQVGPCPPSRLFGARRWDRCRPAVFIGWYLWVLSPACPGKPDSGLRGSEGPGAGACGTQ</sequence>
<evidence type="ECO:0000256" key="1">
    <source>
        <dbReference type="SAM" id="MobiDB-lite"/>
    </source>
</evidence>
<dbReference type="InParanoid" id="A0A7J8F9F7"/>
<comment type="caution">
    <text evidence="2">The sequence shown here is derived from an EMBL/GenBank/DDBJ whole genome shotgun (WGS) entry which is preliminary data.</text>
</comment>
<evidence type="ECO:0000313" key="2">
    <source>
        <dbReference type="EMBL" id="KAF6444333.1"/>
    </source>
</evidence>
<evidence type="ECO:0000313" key="3">
    <source>
        <dbReference type="Proteomes" id="UP000550707"/>
    </source>
</evidence>